<reference evidence="5 6" key="1">
    <citation type="submission" date="2019-12" db="EMBL/GenBank/DDBJ databases">
        <title>Spirosoma sp. HMF4905 genome sequencing and assembly.</title>
        <authorList>
            <person name="Kang H."/>
            <person name="Cha I."/>
            <person name="Kim H."/>
            <person name="Joh K."/>
        </authorList>
    </citation>
    <scope>NUCLEOTIDE SEQUENCE [LARGE SCALE GENOMIC DNA]</scope>
    <source>
        <strain evidence="5 6">HMF4905</strain>
    </source>
</reference>
<proteinExistence type="predicted"/>
<protein>
    <submittedName>
        <fullName evidence="5">Helix-turn-helix domain-containing protein</fullName>
    </submittedName>
</protein>
<organism evidence="5 6">
    <name type="scientific">Spirosoma arboris</name>
    <dbReference type="NCBI Taxonomy" id="2682092"/>
    <lineage>
        <taxon>Bacteria</taxon>
        <taxon>Pseudomonadati</taxon>
        <taxon>Bacteroidota</taxon>
        <taxon>Cytophagia</taxon>
        <taxon>Cytophagales</taxon>
        <taxon>Cytophagaceae</taxon>
        <taxon>Spirosoma</taxon>
    </lineage>
</organism>
<dbReference type="GO" id="GO:0043565">
    <property type="term" value="F:sequence-specific DNA binding"/>
    <property type="evidence" value="ECO:0007669"/>
    <property type="project" value="InterPro"/>
</dbReference>
<dbReference type="InterPro" id="IPR018060">
    <property type="entry name" value="HTH_AraC"/>
</dbReference>
<evidence type="ECO:0000256" key="2">
    <source>
        <dbReference type="ARBA" id="ARBA00023125"/>
    </source>
</evidence>
<evidence type="ECO:0000256" key="1">
    <source>
        <dbReference type="ARBA" id="ARBA00023015"/>
    </source>
</evidence>
<dbReference type="PANTHER" id="PTHR43280:SF32">
    <property type="entry name" value="TRANSCRIPTIONAL REGULATORY PROTEIN"/>
    <property type="match status" value="1"/>
</dbReference>
<dbReference type="EMBL" id="WPIN01000005">
    <property type="protein sequence ID" value="MVM31253.1"/>
    <property type="molecule type" value="Genomic_DNA"/>
</dbReference>
<dbReference type="RefSeq" id="WP_157585899.1">
    <property type="nucleotide sequence ID" value="NZ_WPIN01000005.1"/>
</dbReference>
<accession>A0A7K1SBR0</accession>
<keyword evidence="2" id="KW-0238">DNA-binding</keyword>
<keyword evidence="6" id="KW-1185">Reference proteome</keyword>
<evidence type="ECO:0000256" key="3">
    <source>
        <dbReference type="ARBA" id="ARBA00023163"/>
    </source>
</evidence>
<dbReference type="InterPro" id="IPR009057">
    <property type="entry name" value="Homeodomain-like_sf"/>
</dbReference>
<dbReference type="GO" id="GO:0003700">
    <property type="term" value="F:DNA-binding transcription factor activity"/>
    <property type="evidence" value="ECO:0007669"/>
    <property type="project" value="InterPro"/>
</dbReference>
<evidence type="ECO:0000313" key="6">
    <source>
        <dbReference type="Proteomes" id="UP000436006"/>
    </source>
</evidence>
<gene>
    <name evidence="5" type="ORF">GO755_14515</name>
</gene>
<dbReference type="AlphaFoldDB" id="A0A7K1SBR0"/>
<dbReference type="Gene3D" id="1.10.10.60">
    <property type="entry name" value="Homeodomain-like"/>
    <property type="match status" value="1"/>
</dbReference>
<evidence type="ECO:0000259" key="4">
    <source>
        <dbReference type="PROSITE" id="PS01124"/>
    </source>
</evidence>
<sequence length="302" mass="34981">MSHTETIQEFYQRVPQANATGLALNNAGVGHFNVFTRASCFHKTPYIRRDFYKVSLIIGTGKLYYADKWIAIDRPALLFSNPVIPYSWEATSEEQEGWFCLFTDAFVHHYERKESLAESPLFKIGGNPIFFINEQQQQELSRIFQKMMVEIASTYTHKYDLLRNYLHLVIHEAMKMQPAESFEKHANASARITSLFIELLERQFPIDTPEDALQLKTATDYAKQLSVHVNHLNRSVKEITGKTTTEHISARITKEAQALLKHTDWNIAEIAYSLGFEYPTYFNLFFKKQTRLTPNEARSVIV</sequence>
<dbReference type="PROSITE" id="PS01124">
    <property type="entry name" value="HTH_ARAC_FAMILY_2"/>
    <property type="match status" value="1"/>
</dbReference>
<keyword evidence="3" id="KW-0804">Transcription</keyword>
<dbReference type="Pfam" id="PF12833">
    <property type="entry name" value="HTH_18"/>
    <property type="match status" value="1"/>
</dbReference>
<evidence type="ECO:0000313" key="5">
    <source>
        <dbReference type="EMBL" id="MVM31253.1"/>
    </source>
</evidence>
<dbReference type="SUPFAM" id="SSF46689">
    <property type="entry name" value="Homeodomain-like"/>
    <property type="match status" value="1"/>
</dbReference>
<keyword evidence="1" id="KW-0805">Transcription regulation</keyword>
<dbReference type="Proteomes" id="UP000436006">
    <property type="component" value="Unassembled WGS sequence"/>
</dbReference>
<feature type="domain" description="HTH araC/xylS-type" evidence="4">
    <location>
        <begin position="190"/>
        <end position="300"/>
    </location>
</feature>
<dbReference type="PANTHER" id="PTHR43280">
    <property type="entry name" value="ARAC-FAMILY TRANSCRIPTIONAL REGULATOR"/>
    <property type="match status" value="1"/>
</dbReference>
<name>A0A7K1SBR0_9BACT</name>
<dbReference type="SMART" id="SM00342">
    <property type="entry name" value="HTH_ARAC"/>
    <property type="match status" value="1"/>
</dbReference>
<comment type="caution">
    <text evidence="5">The sequence shown here is derived from an EMBL/GenBank/DDBJ whole genome shotgun (WGS) entry which is preliminary data.</text>
</comment>